<proteinExistence type="predicted"/>
<gene>
    <name evidence="2" type="ORF">RHGRI_007607</name>
</gene>
<evidence type="ECO:0000313" key="3">
    <source>
        <dbReference type="Proteomes" id="UP000823749"/>
    </source>
</evidence>
<accession>A0AAV6KZ17</accession>
<feature type="compositionally biased region" description="Polar residues" evidence="1">
    <location>
        <begin position="569"/>
        <end position="581"/>
    </location>
</feature>
<dbReference type="PANTHER" id="PTHR10782:SF102">
    <property type="entry name" value="E3 SUMO-PROTEIN LIGASE SIZ1"/>
    <property type="match status" value="1"/>
</dbReference>
<feature type="region of interest" description="Disordered" evidence="1">
    <location>
        <begin position="1"/>
        <end position="22"/>
    </location>
</feature>
<dbReference type="Gene3D" id="3.30.40.10">
    <property type="entry name" value="Zinc/RING finger domain, C3HC4 (zinc finger)"/>
    <property type="match status" value="1"/>
</dbReference>
<keyword evidence="3" id="KW-1185">Reference proteome</keyword>
<protein>
    <recommendedName>
        <fullName evidence="4">SP-RING-type domain-containing protein</fullName>
    </recommendedName>
</protein>
<dbReference type="InterPro" id="IPR013083">
    <property type="entry name" value="Znf_RING/FYVE/PHD"/>
</dbReference>
<reference evidence="2" key="1">
    <citation type="submission" date="2020-08" db="EMBL/GenBank/DDBJ databases">
        <title>Plant Genome Project.</title>
        <authorList>
            <person name="Zhang R.-G."/>
        </authorList>
    </citation>
    <scope>NUCLEOTIDE SEQUENCE</scope>
    <source>
        <strain evidence="2">WSP0</strain>
        <tissue evidence="2">Leaf</tissue>
    </source>
</reference>
<dbReference type="PANTHER" id="PTHR10782">
    <property type="entry name" value="ZINC FINGER MIZ DOMAIN-CONTAINING PROTEIN"/>
    <property type="match status" value="1"/>
</dbReference>
<dbReference type="Proteomes" id="UP000823749">
    <property type="component" value="Chromosome 3"/>
</dbReference>
<organism evidence="2 3">
    <name type="scientific">Rhododendron griersonianum</name>
    <dbReference type="NCBI Taxonomy" id="479676"/>
    <lineage>
        <taxon>Eukaryota</taxon>
        <taxon>Viridiplantae</taxon>
        <taxon>Streptophyta</taxon>
        <taxon>Embryophyta</taxon>
        <taxon>Tracheophyta</taxon>
        <taxon>Spermatophyta</taxon>
        <taxon>Magnoliopsida</taxon>
        <taxon>eudicotyledons</taxon>
        <taxon>Gunneridae</taxon>
        <taxon>Pentapetalae</taxon>
        <taxon>asterids</taxon>
        <taxon>Ericales</taxon>
        <taxon>Ericaceae</taxon>
        <taxon>Ericoideae</taxon>
        <taxon>Rhodoreae</taxon>
        <taxon>Rhododendron</taxon>
    </lineage>
</organism>
<feature type="compositionally biased region" description="Polar residues" evidence="1">
    <location>
        <begin position="590"/>
        <end position="600"/>
    </location>
</feature>
<dbReference type="GO" id="GO:0016925">
    <property type="term" value="P:protein sumoylation"/>
    <property type="evidence" value="ECO:0007669"/>
    <property type="project" value="TreeGrafter"/>
</dbReference>
<sequence length="685" mass="74224">MMDGTSSSVSSSSQPNEGDTNNPLWSYVTKLEKLSDSGGSTLWQCNFCGVVKKSSYARVRGHLLKLSNGIGPLEATVLRAINELSWSITVYFHGPCTNPLQNVERTFQLTRADMALLDNEEYEVQAWCILLNDKVPFRMQWPLFADLKVNGIPVRTVKRPGSQLLGANGRDDGPMIAVYLRDKINQISLSGCDARSFCLGVRLVNQRTIQQILSVILEERNGEPFEDALARVRCCIGGGMATENGDSDSDLEVIADIFTVSLRCPVSGYVGTLGVLSFYWQCPICLKNYSLEDITVDPYFDRVAKMVQDCGEDITEIDVKPDGSWRIKSGYQFKNLEQWHLPDGSVCFSRSEAGSNLEASRHLNEERIAGHINPNNSSSPRDMQFTCRNQLGEHFGTDSHNMIIMSSSSSESYRDDGDCSVNEDCISTINTIPCNKDTTDKNMTDAWLGDIGIIVISDSEEENAVLTSPETLGVVQPVNDGGHSFSAPPTHLNAALDAGVSSSLGLFNNNGNGFEMPHQAFGSQVQPSHSANLSDTVIDLEYTPVTSSAPIDSYPLTSKFSMDSGTQVFGSSSNTKTNDSMVSKPVASRCANSPVQTSPPTERPDQTVNFDLGKNHQASSDICGGNLTSLGLGNGGGDTAAGFHAEPATSNGLDLVNQLGSNEGIVVHSSNLRTSAESHKYQLDL</sequence>
<dbReference type="AlphaFoldDB" id="A0AAV6KZ17"/>
<dbReference type="GO" id="GO:0000785">
    <property type="term" value="C:chromatin"/>
    <property type="evidence" value="ECO:0007669"/>
    <property type="project" value="TreeGrafter"/>
</dbReference>
<evidence type="ECO:0000313" key="2">
    <source>
        <dbReference type="EMBL" id="KAG5557418.1"/>
    </source>
</evidence>
<dbReference type="EMBL" id="JACTNZ010000003">
    <property type="protein sequence ID" value="KAG5557418.1"/>
    <property type="molecule type" value="Genomic_DNA"/>
</dbReference>
<dbReference type="GO" id="GO:0061665">
    <property type="term" value="F:SUMO ligase activity"/>
    <property type="evidence" value="ECO:0007669"/>
    <property type="project" value="TreeGrafter"/>
</dbReference>
<feature type="region of interest" description="Disordered" evidence="1">
    <location>
        <begin position="569"/>
        <end position="609"/>
    </location>
</feature>
<evidence type="ECO:0000256" key="1">
    <source>
        <dbReference type="SAM" id="MobiDB-lite"/>
    </source>
</evidence>
<name>A0AAV6KZ17_9ERIC</name>
<comment type="caution">
    <text evidence="2">The sequence shown here is derived from an EMBL/GenBank/DDBJ whole genome shotgun (WGS) entry which is preliminary data.</text>
</comment>
<feature type="compositionally biased region" description="Low complexity" evidence="1">
    <location>
        <begin position="1"/>
        <end position="13"/>
    </location>
</feature>
<evidence type="ECO:0008006" key="4">
    <source>
        <dbReference type="Google" id="ProtNLM"/>
    </source>
</evidence>